<feature type="signal peptide" evidence="1">
    <location>
        <begin position="1"/>
        <end position="22"/>
    </location>
</feature>
<dbReference type="Proteomes" id="UP000580250">
    <property type="component" value="Unassembled WGS sequence"/>
</dbReference>
<organism evidence="2 3">
    <name type="scientific">Meloidogyne enterolobii</name>
    <name type="common">Root-knot nematode worm</name>
    <name type="synonym">Meloidogyne mayaguensis</name>
    <dbReference type="NCBI Taxonomy" id="390850"/>
    <lineage>
        <taxon>Eukaryota</taxon>
        <taxon>Metazoa</taxon>
        <taxon>Ecdysozoa</taxon>
        <taxon>Nematoda</taxon>
        <taxon>Chromadorea</taxon>
        <taxon>Rhabditida</taxon>
        <taxon>Tylenchina</taxon>
        <taxon>Tylenchomorpha</taxon>
        <taxon>Tylenchoidea</taxon>
        <taxon>Meloidogynidae</taxon>
        <taxon>Meloidogyninae</taxon>
        <taxon>Meloidogyne</taxon>
    </lineage>
</organism>
<accession>A0A6V7UF89</accession>
<dbReference type="EMBL" id="CAJEWN010000062">
    <property type="protein sequence ID" value="CAD2156509.1"/>
    <property type="molecule type" value="Genomic_DNA"/>
</dbReference>
<reference evidence="2 3" key="1">
    <citation type="submission" date="2020-08" db="EMBL/GenBank/DDBJ databases">
        <authorList>
            <person name="Koutsovoulos G."/>
            <person name="Danchin GJ E."/>
        </authorList>
    </citation>
    <scope>NUCLEOTIDE SEQUENCE [LARGE SCALE GENOMIC DNA]</scope>
</reference>
<proteinExistence type="predicted"/>
<evidence type="ECO:0000313" key="2">
    <source>
        <dbReference type="EMBL" id="CAD2156509.1"/>
    </source>
</evidence>
<comment type="caution">
    <text evidence="2">The sequence shown here is derived from an EMBL/GenBank/DDBJ whole genome shotgun (WGS) entry which is preliminary data.</text>
</comment>
<keyword evidence="1" id="KW-0732">Signal</keyword>
<name>A0A6V7UF89_MELEN</name>
<gene>
    <name evidence="2" type="ORF">MENT_LOCUS12274</name>
</gene>
<protein>
    <submittedName>
        <fullName evidence="2">Uncharacterized protein</fullName>
    </submittedName>
</protein>
<evidence type="ECO:0000256" key="1">
    <source>
        <dbReference type="SAM" id="SignalP"/>
    </source>
</evidence>
<dbReference type="AlphaFoldDB" id="A0A6V7UF89"/>
<evidence type="ECO:0000313" key="3">
    <source>
        <dbReference type="Proteomes" id="UP000580250"/>
    </source>
</evidence>
<feature type="chain" id="PRO_5028109145" evidence="1">
    <location>
        <begin position="23"/>
        <end position="95"/>
    </location>
</feature>
<sequence length="95" mass="10557">MTTKTTILFIFAICLLVDKCIAQSNCKDTLEKSCARLKNCDSNDAKCILNACDCIGLGGPQGTGFDPIYDRASCTQHRDKYYKKNCKKQIEGSHK</sequence>